<dbReference type="GO" id="GO:0016020">
    <property type="term" value="C:membrane"/>
    <property type="evidence" value="ECO:0007669"/>
    <property type="project" value="UniProtKB-SubCell"/>
</dbReference>
<evidence type="ECO:0000256" key="11">
    <source>
        <dbReference type="SAM" id="SignalP"/>
    </source>
</evidence>
<dbReference type="InterPro" id="IPR051008">
    <property type="entry name" value="Telomere_Capping_Maintenance"/>
</dbReference>
<organism evidence="13 14">
    <name type="scientific">Magnusiomyces paraingens</name>
    <dbReference type="NCBI Taxonomy" id="2606893"/>
    <lineage>
        <taxon>Eukaryota</taxon>
        <taxon>Fungi</taxon>
        <taxon>Dikarya</taxon>
        <taxon>Ascomycota</taxon>
        <taxon>Saccharomycotina</taxon>
        <taxon>Dipodascomycetes</taxon>
        <taxon>Dipodascales</taxon>
        <taxon>Dipodascaceae</taxon>
        <taxon>Magnusiomyces</taxon>
    </lineage>
</organism>
<reference evidence="13 14" key="1">
    <citation type="submission" date="2019-09" db="EMBL/GenBank/DDBJ databases">
        <authorList>
            <person name="Brejova B."/>
        </authorList>
    </citation>
    <scope>NUCLEOTIDE SEQUENCE [LARGE SCALE GENOMIC DNA]</scope>
</reference>
<feature type="domain" description="MTC6 partial TIM-barrel" evidence="12">
    <location>
        <begin position="51"/>
        <end position="414"/>
    </location>
</feature>
<evidence type="ECO:0000313" key="13">
    <source>
        <dbReference type="EMBL" id="VVT55645.1"/>
    </source>
</evidence>
<proteinExistence type="inferred from homology"/>
<name>A0A5E8C3A9_9ASCO</name>
<dbReference type="InterPro" id="IPR057530">
    <property type="entry name" value="TIM-barrel_MTC6"/>
</dbReference>
<dbReference type="AlphaFoldDB" id="A0A5E8C3A9"/>
<evidence type="ECO:0000256" key="5">
    <source>
        <dbReference type="ARBA" id="ARBA00023136"/>
    </source>
</evidence>
<comment type="similarity">
    <text evidence="8">Belongs to the MTC6 family.</text>
</comment>
<accession>A0A5E8C3A9</accession>
<keyword evidence="3 11" id="KW-0732">Signal</keyword>
<keyword evidence="4 10" id="KW-1133">Transmembrane helix</keyword>
<dbReference type="OrthoDB" id="5573651at2759"/>
<evidence type="ECO:0000259" key="12">
    <source>
        <dbReference type="Pfam" id="PF25506"/>
    </source>
</evidence>
<dbReference type="PANTHER" id="PTHR35518:SF2">
    <property type="entry name" value="MAINTENANCE OF TELOMERE CAPPING PROTEIN 6"/>
    <property type="match status" value="1"/>
</dbReference>
<evidence type="ECO:0000256" key="6">
    <source>
        <dbReference type="ARBA" id="ARBA00023180"/>
    </source>
</evidence>
<evidence type="ECO:0000313" key="14">
    <source>
        <dbReference type="Proteomes" id="UP000398389"/>
    </source>
</evidence>
<dbReference type="Proteomes" id="UP000398389">
    <property type="component" value="Unassembled WGS sequence"/>
</dbReference>
<keyword evidence="14" id="KW-1185">Reference proteome</keyword>
<evidence type="ECO:0000256" key="7">
    <source>
        <dbReference type="ARBA" id="ARBA00037703"/>
    </source>
</evidence>
<evidence type="ECO:0000256" key="9">
    <source>
        <dbReference type="ARBA" id="ARBA00039865"/>
    </source>
</evidence>
<evidence type="ECO:0000256" key="4">
    <source>
        <dbReference type="ARBA" id="ARBA00022989"/>
    </source>
</evidence>
<dbReference type="GeneID" id="43583493"/>
<evidence type="ECO:0000256" key="10">
    <source>
        <dbReference type="SAM" id="Phobius"/>
    </source>
</evidence>
<dbReference type="RefSeq" id="XP_031855284.1">
    <property type="nucleotide sequence ID" value="XM_031999393.1"/>
</dbReference>
<feature type="signal peptide" evidence="11">
    <location>
        <begin position="1"/>
        <end position="17"/>
    </location>
</feature>
<keyword evidence="6" id="KW-0325">Glycoprotein</keyword>
<gene>
    <name evidence="13" type="ORF">SAPINGB_P004678</name>
</gene>
<dbReference type="Pfam" id="PF25506">
    <property type="entry name" value="TIM-barrel_MTC6"/>
    <property type="match status" value="1"/>
</dbReference>
<comment type="subcellular location">
    <subcellularLocation>
        <location evidence="1">Membrane</location>
        <topology evidence="1">Single-pass type I membrane protein</topology>
    </subcellularLocation>
</comment>
<sequence>MRFLLVLLALLVAKTLAFNLVRRDDNDGYNYQNTICETLTQEQCKNVTSLTSIQSISQRDAQLNISITGLLYMAFDLNSAYFDSKGYTQDTIQDVPQILFLGFTSLDLDLYWNERLARWQLCPFDISQDNLTQNSDGTVSQQNLTIRCSAEYISPDDLLEQYDRFLKSTNNDLTTSFLRLHLRLHSLDQTTSSTKFKSPSKSQHLAHIISNHFTKTELYTLSDLESNRKSSLTYGLYGIKPDSEYGFPKVFQFLLVQGRRIIVSFTNMDISSDSTYDDKTLTTDSDTLFNTTYVSPRNVSGFSNMPYSMYLSDYMVTAILSMDYFPPTDCYNTVSWEDFRNDMMYYTGNMTRIVESQLSIENNTFRVEVVDSEEHPFNQTTVAQYISCGFVPKFTAPIANLSSLVSIVNAAIWSWRPNQPNVPSWVPSADGLGLGSYGTYTQLVERVEYQRAHNLSPLSSGYVDVNKTTAWRCAVLDETGWRNANCFDHYPVLCGAEIAQPQMFTQNNLENEEEVESLSTSELTGLVYTWSFGENTSYFNAVNACPYSNHSFTLPHSNLQDTSVRLALAQNGTIPFPIWIDFNSINAKDCWVSGGPLATCPYTPNTWTRSQVVLISVVSMVIALILIAVYLLSKDKTPVRHSEGKFKKIIVKFNQNQYHGVPS</sequence>
<evidence type="ECO:0000256" key="1">
    <source>
        <dbReference type="ARBA" id="ARBA00004479"/>
    </source>
</evidence>
<evidence type="ECO:0000256" key="2">
    <source>
        <dbReference type="ARBA" id="ARBA00022692"/>
    </source>
</evidence>
<comment type="function">
    <text evidence="7">May be involved in telomere capping.</text>
</comment>
<feature type="transmembrane region" description="Helical" evidence="10">
    <location>
        <begin position="612"/>
        <end position="632"/>
    </location>
</feature>
<evidence type="ECO:0000256" key="8">
    <source>
        <dbReference type="ARBA" id="ARBA00038159"/>
    </source>
</evidence>
<keyword evidence="5 10" id="KW-0472">Membrane</keyword>
<dbReference type="PANTHER" id="PTHR35518">
    <property type="entry name" value="MAINTENANCE OF TELOMOERE CAPPING"/>
    <property type="match status" value="1"/>
</dbReference>
<dbReference type="EMBL" id="CABVLU010000003">
    <property type="protein sequence ID" value="VVT55645.1"/>
    <property type="molecule type" value="Genomic_DNA"/>
</dbReference>
<evidence type="ECO:0000256" key="3">
    <source>
        <dbReference type="ARBA" id="ARBA00022729"/>
    </source>
</evidence>
<keyword evidence="2 10" id="KW-0812">Transmembrane</keyword>
<feature type="chain" id="PRO_5022809235" description="Maintenance of telomere capping protein 6" evidence="11">
    <location>
        <begin position="18"/>
        <end position="663"/>
    </location>
</feature>
<protein>
    <recommendedName>
        <fullName evidence="9">Maintenance of telomere capping protein 6</fullName>
    </recommendedName>
</protein>